<dbReference type="EMBL" id="CP036299">
    <property type="protein sequence ID" value="QDV28222.1"/>
    <property type="molecule type" value="Genomic_DNA"/>
</dbReference>
<organism evidence="2 3">
    <name type="scientific">Planctopirus ephydatiae</name>
    <dbReference type="NCBI Taxonomy" id="2528019"/>
    <lineage>
        <taxon>Bacteria</taxon>
        <taxon>Pseudomonadati</taxon>
        <taxon>Planctomycetota</taxon>
        <taxon>Planctomycetia</taxon>
        <taxon>Planctomycetales</taxon>
        <taxon>Planctomycetaceae</taxon>
        <taxon>Planctopirus</taxon>
    </lineage>
</organism>
<dbReference type="Proteomes" id="UP000315349">
    <property type="component" value="Chromosome"/>
</dbReference>
<dbReference type="KEGG" id="peh:Spb1_00850"/>
<keyword evidence="3" id="KW-1185">Reference proteome</keyword>
<proteinExistence type="predicted"/>
<evidence type="ECO:0000313" key="3">
    <source>
        <dbReference type="Proteomes" id="UP000315349"/>
    </source>
</evidence>
<feature type="domain" description="DUF5615" evidence="1">
    <location>
        <begin position="8"/>
        <end position="108"/>
    </location>
</feature>
<dbReference type="RefSeq" id="WP_145294080.1">
    <property type="nucleotide sequence ID" value="NZ_CP036299.1"/>
</dbReference>
<dbReference type="OrthoDB" id="285620at2"/>
<gene>
    <name evidence="2" type="ORF">Spb1_00850</name>
</gene>
<dbReference type="Pfam" id="PF18480">
    <property type="entry name" value="DUF5615"/>
    <property type="match status" value="1"/>
</dbReference>
<accession>A0A518GI05</accession>
<dbReference type="InterPro" id="IPR041049">
    <property type="entry name" value="DUF5615"/>
</dbReference>
<reference evidence="2 3" key="1">
    <citation type="submission" date="2019-02" db="EMBL/GenBank/DDBJ databases">
        <title>Deep-cultivation of Planctomycetes and their phenomic and genomic characterization uncovers novel biology.</title>
        <authorList>
            <person name="Wiegand S."/>
            <person name="Jogler M."/>
            <person name="Boedeker C."/>
            <person name="Pinto D."/>
            <person name="Vollmers J."/>
            <person name="Rivas-Marin E."/>
            <person name="Kohn T."/>
            <person name="Peeters S.H."/>
            <person name="Heuer A."/>
            <person name="Rast P."/>
            <person name="Oberbeckmann S."/>
            <person name="Bunk B."/>
            <person name="Jeske O."/>
            <person name="Meyerdierks A."/>
            <person name="Storesund J.E."/>
            <person name="Kallscheuer N."/>
            <person name="Luecker S."/>
            <person name="Lage O.M."/>
            <person name="Pohl T."/>
            <person name="Merkel B.J."/>
            <person name="Hornburger P."/>
            <person name="Mueller R.-W."/>
            <person name="Bruemmer F."/>
            <person name="Labrenz M."/>
            <person name="Spormann A.M."/>
            <person name="Op den Camp H."/>
            <person name="Overmann J."/>
            <person name="Amann R."/>
            <person name="Jetten M.S.M."/>
            <person name="Mascher T."/>
            <person name="Medema M.H."/>
            <person name="Devos D.P."/>
            <person name="Kaster A.-K."/>
            <person name="Ovreas L."/>
            <person name="Rohde M."/>
            <person name="Galperin M.Y."/>
            <person name="Jogler C."/>
        </authorList>
    </citation>
    <scope>NUCLEOTIDE SEQUENCE [LARGE SCALE GENOMIC DNA]</scope>
    <source>
        <strain evidence="2 3">Spb1</strain>
    </source>
</reference>
<evidence type="ECO:0000313" key="2">
    <source>
        <dbReference type="EMBL" id="QDV28222.1"/>
    </source>
</evidence>
<evidence type="ECO:0000259" key="1">
    <source>
        <dbReference type="Pfam" id="PF18480"/>
    </source>
</evidence>
<sequence>MKLTDYPLLTDENIDSVVTSFLRAAGFDVLNVVEKGLQGSSDQSLLELAVSQGRVVITHDSDFGALVIGQHQPVIGIVYLRPGHIDSQFTIESLQALLDQELELPSSFLIAVRRNGLDITIRVRDLTR</sequence>
<protein>
    <recommendedName>
        <fullName evidence="1">DUF5615 domain-containing protein</fullName>
    </recommendedName>
</protein>
<name>A0A518GI05_9PLAN</name>
<dbReference type="AlphaFoldDB" id="A0A518GI05"/>